<dbReference type="RefSeq" id="WP_025606763.1">
    <property type="nucleotide sequence ID" value="NZ_CP021235.1"/>
</dbReference>
<accession>A0A1X9YS51</accession>
<dbReference type="InterPro" id="IPR023809">
    <property type="entry name" value="Thiopep_bacteriocin_synth_dom"/>
</dbReference>
<name>A0A1X9YS51_9BACT</name>
<evidence type="ECO:0000313" key="4">
    <source>
        <dbReference type="Proteomes" id="UP000266292"/>
    </source>
</evidence>
<feature type="domain" description="Thiopeptide-type bacteriocin biosynthesis" evidence="2">
    <location>
        <begin position="760"/>
        <end position="1037"/>
    </location>
</feature>
<sequence length="1057" mass="121144">MKLFNDIDYYLLRTSALPIEDSFDLIENSHAHVCHDFVHKISNPFIKKAFFLASPDFTYALDKHLQDGKPLAADEKIVKSLYKYYIRMSSRCTPFGLFAGCALGTFSASTDITFGSDKFRSVSRLDMYYVSALSEYINRLPHIKEQLLFFPNETIYQVGENFRYIEFSTLKFTRKYMLSSFKGSRVIRNVLQLAGAGVSRCALIESLKAAGFDQEESTEFIEQLIESQILVSDLLPSITGEDYFSVLIKRLKLLNGTDALVAELEAVNATVKLSDWTKEAALKVKGILGRHVPVGTKDLVQTDLFFQTKQNTISRGVIEEVSSLVEAWVSLQEPGKSSALTQFSRKFEAKYGEQEVPLLVALDTENGIGYQMTDPEGASYMPLLDNIHVPQSKRAPGMTWGEEKINALQAILDAMQNQSREVDLKQSQACREKGRRKPNLPDSMFLFGSFLSSSSEDLDKGNFQFLLNGISGPSGANLLARFCHGDEQLQAKVKATLQKEESLHPEVIYAEIVHLPDGRTGNVIMRPTVRSYEIPILTKSSVEDEFTIRLQDLAVSIQRGTVVLRSKKLNRRVIPRLTNAHNYARGLPVYRFLCDLQNQGLESLSSWNWSVFKKQPFLPRVKYGKIILSRATWNLKRTDFLKEKSDAFRAYFNRLQSKYNIPDKVVLVEGDNELLLSMTCELSLNILADKLKKKDVVIQEFLFTPDNCFIKDNRGSYTNELVIPFCTKERKLPQVSSIPSAHTQPLDKAVKRDFQVGESWLYFKIFTGNKTADRILVEAIKPLAESLLLDGVIEKWFFLRYDEHGHHLRVRFYHADSVRLWGTVIHRMKECLQDFLKNGLIHKVQIDTYQREIERYGVETINWSESLFFYDSIAITEFLELLNGDQGEEYRWLLALLNVDRLLDDFGLTLYEKFQLVSQLREYFYQEANKGSQSKKLWISLNNGYRAKARDIYDMLEKGTNKMEDVREAVDCFKRRSERNRLITKELVPLLEQAHSPQQVSLSSFVSSHVHMTLNRTFLAKQRIHETVIYHYLAKYYDSKIAREGSVSKKINASVTA</sequence>
<evidence type="ECO:0000259" key="2">
    <source>
        <dbReference type="Pfam" id="PF14028"/>
    </source>
</evidence>
<evidence type="ECO:0008006" key="5">
    <source>
        <dbReference type="Google" id="ProtNLM"/>
    </source>
</evidence>
<dbReference type="KEGG" id="pact:CA264_09830"/>
<dbReference type="Pfam" id="PF04738">
    <property type="entry name" value="Lant_dehydr_N"/>
    <property type="match status" value="1"/>
</dbReference>
<dbReference type="Pfam" id="PF14028">
    <property type="entry name" value="Lant_dehydr_C"/>
    <property type="match status" value="1"/>
</dbReference>
<dbReference type="NCBIfam" id="TIGR03891">
    <property type="entry name" value="thiopep_ocin"/>
    <property type="match status" value="1"/>
</dbReference>
<dbReference type="EMBL" id="CP021235">
    <property type="protein sequence ID" value="ARS35715.1"/>
    <property type="molecule type" value="Genomic_DNA"/>
</dbReference>
<dbReference type="InterPro" id="IPR006827">
    <property type="entry name" value="Lant_deHydtase_N"/>
</dbReference>
<dbReference type="OrthoDB" id="1273722at2"/>
<keyword evidence="4" id="KW-1185">Reference proteome</keyword>
<proteinExistence type="predicted"/>
<gene>
    <name evidence="3" type="ORF">CA264_09830</name>
</gene>
<evidence type="ECO:0000259" key="1">
    <source>
        <dbReference type="Pfam" id="PF04738"/>
    </source>
</evidence>
<feature type="domain" description="Lantibiotic dehydratase N-terminal" evidence="1">
    <location>
        <begin position="43"/>
        <end position="687"/>
    </location>
</feature>
<dbReference type="Proteomes" id="UP000266292">
    <property type="component" value="Chromosome"/>
</dbReference>
<evidence type="ECO:0000313" key="3">
    <source>
        <dbReference type="EMBL" id="ARS35715.1"/>
    </source>
</evidence>
<protein>
    <recommendedName>
        <fullName evidence="5">Lantibiotic dehydratase</fullName>
    </recommendedName>
</protein>
<dbReference type="STRING" id="709015.GCA_000472485_01984"/>
<reference evidence="4" key="1">
    <citation type="submission" date="2017-05" db="EMBL/GenBank/DDBJ databases">
        <authorList>
            <person name="Ray J."/>
            <person name="Price M."/>
            <person name="Deutschbauer A."/>
        </authorList>
    </citation>
    <scope>NUCLEOTIDE SEQUENCE [LARGE SCALE GENOMIC DNA]</scope>
    <source>
        <strain evidence="4">DSM 19842</strain>
    </source>
</reference>
<organism evidence="3 4">
    <name type="scientific">Pontibacter actiniarum</name>
    <dbReference type="NCBI Taxonomy" id="323450"/>
    <lineage>
        <taxon>Bacteria</taxon>
        <taxon>Pseudomonadati</taxon>
        <taxon>Bacteroidota</taxon>
        <taxon>Cytophagia</taxon>
        <taxon>Cytophagales</taxon>
        <taxon>Hymenobacteraceae</taxon>
        <taxon>Pontibacter</taxon>
    </lineage>
</organism>
<dbReference type="AlphaFoldDB" id="A0A1X9YS51"/>